<evidence type="ECO:0000313" key="2">
    <source>
        <dbReference type="Proteomes" id="UP000036987"/>
    </source>
</evidence>
<proteinExistence type="predicted"/>
<gene>
    <name evidence="1" type="ORF">ZOSMA_12520G00010</name>
</gene>
<reference evidence="2" key="1">
    <citation type="journal article" date="2016" name="Nature">
        <title>The genome of the seagrass Zostera marina reveals angiosperm adaptation to the sea.</title>
        <authorList>
            <person name="Olsen J.L."/>
            <person name="Rouze P."/>
            <person name="Verhelst B."/>
            <person name="Lin Y.-C."/>
            <person name="Bayer T."/>
            <person name="Collen J."/>
            <person name="Dattolo E."/>
            <person name="De Paoli E."/>
            <person name="Dittami S."/>
            <person name="Maumus F."/>
            <person name="Michel G."/>
            <person name="Kersting A."/>
            <person name="Lauritano C."/>
            <person name="Lohaus R."/>
            <person name="Toepel M."/>
            <person name="Tonon T."/>
            <person name="Vanneste K."/>
            <person name="Amirebrahimi M."/>
            <person name="Brakel J."/>
            <person name="Bostroem C."/>
            <person name="Chovatia M."/>
            <person name="Grimwood J."/>
            <person name="Jenkins J.W."/>
            <person name="Jueterbock A."/>
            <person name="Mraz A."/>
            <person name="Stam W.T."/>
            <person name="Tice H."/>
            <person name="Bornberg-Bauer E."/>
            <person name="Green P.J."/>
            <person name="Pearson G.A."/>
            <person name="Procaccini G."/>
            <person name="Duarte C.M."/>
            <person name="Schmutz J."/>
            <person name="Reusch T.B.H."/>
            <person name="Van de Peer Y."/>
        </authorList>
    </citation>
    <scope>NUCLEOTIDE SEQUENCE [LARGE SCALE GENOMIC DNA]</scope>
    <source>
        <strain evidence="2">cv. Finnish</strain>
    </source>
</reference>
<comment type="caution">
    <text evidence="1">The sequence shown here is derived from an EMBL/GenBank/DDBJ whole genome shotgun (WGS) entry which is preliminary data.</text>
</comment>
<organism evidence="1 2">
    <name type="scientific">Zostera marina</name>
    <name type="common">Eelgrass</name>
    <dbReference type="NCBI Taxonomy" id="29655"/>
    <lineage>
        <taxon>Eukaryota</taxon>
        <taxon>Viridiplantae</taxon>
        <taxon>Streptophyta</taxon>
        <taxon>Embryophyta</taxon>
        <taxon>Tracheophyta</taxon>
        <taxon>Spermatophyta</taxon>
        <taxon>Magnoliopsida</taxon>
        <taxon>Liliopsida</taxon>
        <taxon>Zosteraceae</taxon>
        <taxon>Zostera</taxon>
    </lineage>
</organism>
<name>A0A0K9PZZ8_ZOSMR</name>
<accession>A0A0K9PZZ8</accession>
<evidence type="ECO:0000313" key="1">
    <source>
        <dbReference type="EMBL" id="KMZ74613.1"/>
    </source>
</evidence>
<feature type="non-terminal residue" evidence="1">
    <location>
        <position position="26"/>
    </location>
</feature>
<dbReference type="AlphaFoldDB" id="A0A0K9PZZ8"/>
<feature type="non-terminal residue" evidence="1">
    <location>
        <position position="1"/>
    </location>
</feature>
<keyword evidence="2" id="KW-1185">Reference proteome</keyword>
<protein>
    <submittedName>
        <fullName evidence="1">Uncharacterized protein</fullName>
    </submittedName>
</protein>
<sequence length="26" mass="2932">AASELIKASLLCHFQSIWIVENKDSE</sequence>
<dbReference type="EMBL" id="LFYR01000267">
    <property type="protein sequence ID" value="KMZ74613.1"/>
    <property type="molecule type" value="Genomic_DNA"/>
</dbReference>
<dbReference type="Proteomes" id="UP000036987">
    <property type="component" value="Unassembled WGS sequence"/>
</dbReference>